<dbReference type="InterPro" id="IPR024775">
    <property type="entry name" value="DinB-like"/>
</dbReference>
<dbReference type="Proteomes" id="UP000289455">
    <property type="component" value="Unassembled WGS sequence"/>
</dbReference>
<sequence>MKTKTDLFLELWIESRTRFTKLLDGISEPDLKKKLGYSPNSVGFLIRHIGDVELLFAKNVFGDLTVKVVAKTVIDQKDTGEWIHLQELTDYVKESFEKLQHIVSIQSEEDWEQTIVTKEFGSKTKSEAFGRIVSHTAYHAGQLALALKYGQA</sequence>
<feature type="domain" description="DinB-like" evidence="1">
    <location>
        <begin position="14"/>
        <end position="143"/>
    </location>
</feature>
<dbReference type="EMBL" id="SDHY01000004">
    <property type="protein sequence ID" value="RXK48746.1"/>
    <property type="molecule type" value="Genomic_DNA"/>
</dbReference>
<evidence type="ECO:0000313" key="2">
    <source>
        <dbReference type="EMBL" id="RXK48746.1"/>
    </source>
</evidence>
<dbReference type="AlphaFoldDB" id="A0A4V1M5D4"/>
<comment type="caution">
    <text evidence="2">The sequence shown here is derived from an EMBL/GenBank/DDBJ whole genome shotgun (WGS) entry which is preliminary data.</text>
</comment>
<gene>
    <name evidence="2" type="ORF">ESB04_07240</name>
</gene>
<evidence type="ECO:0000313" key="3">
    <source>
        <dbReference type="Proteomes" id="UP000289455"/>
    </source>
</evidence>
<protein>
    <submittedName>
        <fullName evidence="2">DinB family protein</fullName>
    </submittedName>
</protein>
<dbReference type="OrthoDB" id="824606at2"/>
<organism evidence="2 3">
    <name type="scientific">Aquirufa rosea</name>
    <dbReference type="NCBI Taxonomy" id="2509241"/>
    <lineage>
        <taxon>Bacteria</taxon>
        <taxon>Pseudomonadati</taxon>
        <taxon>Bacteroidota</taxon>
        <taxon>Cytophagia</taxon>
        <taxon>Cytophagales</taxon>
        <taxon>Flectobacillaceae</taxon>
        <taxon>Aquirufa</taxon>
    </lineage>
</organism>
<proteinExistence type="predicted"/>
<dbReference type="SUPFAM" id="SSF109854">
    <property type="entry name" value="DinB/YfiT-like putative metalloenzymes"/>
    <property type="match status" value="1"/>
</dbReference>
<dbReference type="Pfam" id="PF12867">
    <property type="entry name" value="DinB_2"/>
    <property type="match status" value="1"/>
</dbReference>
<dbReference type="InterPro" id="IPR034660">
    <property type="entry name" value="DinB/YfiT-like"/>
</dbReference>
<reference evidence="2 3" key="1">
    <citation type="submission" date="2019-01" db="EMBL/GenBank/DDBJ databases">
        <title>Cytophagaceae bacterium strain CAR-16.</title>
        <authorList>
            <person name="Chen W.-M."/>
        </authorList>
    </citation>
    <scope>NUCLEOTIDE SEQUENCE [LARGE SCALE GENOMIC DNA]</scope>
    <source>
        <strain evidence="2 3">CAR-16</strain>
    </source>
</reference>
<dbReference type="Gene3D" id="1.20.120.450">
    <property type="entry name" value="dinb family like domain"/>
    <property type="match status" value="1"/>
</dbReference>
<accession>A0A4V1M5D4</accession>
<keyword evidence="3" id="KW-1185">Reference proteome</keyword>
<name>A0A4V1M5D4_9BACT</name>
<evidence type="ECO:0000259" key="1">
    <source>
        <dbReference type="Pfam" id="PF12867"/>
    </source>
</evidence>
<dbReference type="RefSeq" id="WP_129027071.1">
    <property type="nucleotide sequence ID" value="NZ_SDHY01000004.1"/>
</dbReference>